<dbReference type="Pfam" id="PF12854">
    <property type="entry name" value="PPR_1"/>
    <property type="match status" value="2"/>
</dbReference>
<evidence type="ECO:0000313" key="4">
    <source>
        <dbReference type="EMBL" id="KDO67216.1"/>
    </source>
</evidence>
<dbReference type="NCBIfam" id="TIGR00756">
    <property type="entry name" value="PPR"/>
    <property type="match status" value="9"/>
</dbReference>
<name>A0A067FVL7_CITSI</name>
<keyword evidence="2" id="KW-0677">Repeat</keyword>
<evidence type="ECO:0008006" key="6">
    <source>
        <dbReference type="Google" id="ProtNLM"/>
    </source>
</evidence>
<dbReference type="Proteomes" id="UP000027120">
    <property type="component" value="Unassembled WGS sequence"/>
</dbReference>
<sequence length="542" mass="61232">MALFIACGESSSPVHIQILRFLYQTFDSIKLNVARIFSNSRTCSDDDNLPCTLNDIMSYVGDQCRSKTRHWFSNKDSDNEGNPQAVFNALDLILKENLDRLKTMRDTGPVRCTLETDYRRHVAVIRDLCLGGKIGTALWLRRKMIQKGTVPDVLTHNYLVNELCKIGDLEKADHVIREMSEMRPSPNCATYNAFITGYCRVNELDKALHLFSTMANNGIRPNRVTHNILVHALCKKGLLGDAVKFLGEVLADDDGKATSDVITSTILMDSYFKNGDKFQALALWNDMFQKNIQTDIVAYNVLINGFCLNGDISSAFAYFCQMLKRGFLPDVITYNTLLNCLCKQGKLDEASHFYGVLSKTGVAPDQISYKTIIQGLCIHGDIVKAREFLLSMLEKSVVPEPHIWNVIIDGYGRCGDLSNAFSIRDLMLSFGVSSNVFTFNALILAETRGASCNLGHIHLALQLYDEMLRRGITPDIITYTELIKGHCARGNMKEAEEVFAKIQTLGLAIDHIPFRILKKRYRRMKESDKARDIHQKWLLRNK</sequence>
<feature type="repeat" description="PPR" evidence="3">
    <location>
        <begin position="295"/>
        <end position="329"/>
    </location>
</feature>
<dbReference type="EMBL" id="KK784897">
    <property type="protein sequence ID" value="KDO67216.1"/>
    <property type="molecule type" value="Genomic_DNA"/>
</dbReference>
<feature type="repeat" description="PPR" evidence="3">
    <location>
        <begin position="187"/>
        <end position="221"/>
    </location>
</feature>
<dbReference type="SMR" id="A0A067FVL7"/>
<evidence type="ECO:0000256" key="3">
    <source>
        <dbReference type="PROSITE-ProRule" id="PRU00708"/>
    </source>
</evidence>
<feature type="repeat" description="PPR" evidence="3">
    <location>
        <begin position="330"/>
        <end position="364"/>
    </location>
</feature>
<dbReference type="AlphaFoldDB" id="A0A067FVL7"/>
<dbReference type="Pfam" id="PF13041">
    <property type="entry name" value="PPR_2"/>
    <property type="match status" value="4"/>
</dbReference>
<evidence type="ECO:0000256" key="2">
    <source>
        <dbReference type="ARBA" id="ARBA00022737"/>
    </source>
</evidence>
<dbReference type="SUPFAM" id="SSF81901">
    <property type="entry name" value="HCP-like"/>
    <property type="match status" value="1"/>
</dbReference>
<reference evidence="4 5" key="1">
    <citation type="submission" date="2014-04" db="EMBL/GenBank/DDBJ databases">
        <authorList>
            <consortium name="International Citrus Genome Consortium"/>
            <person name="Gmitter F."/>
            <person name="Chen C."/>
            <person name="Farmerie W."/>
            <person name="Harkins T."/>
            <person name="Desany B."/>
            <person name="Mohiuddin M."/>
            <person name="Kodira C."/>
            <person name="Borodovsky M."/>
            <person name="Lomsadze A."/>
            <person name="Burns P."/>
            <person name="Jenkins J."/>
            <person name="Prochnik S."/>
            <person name="Shu S."/>
            <person name="Chapman J."/>
            <person name="Pitluck S."/>
            <person name="Schmutz J."/>
            <person name="Rokhsar D."/>
        </authorList>
    </citation>
    <scope>NUCLEOTIDE SEQUENCE</scope>
</reference>
<gene>
    <name evidence="4" type="ORF">CISIN_1g008249mg</name>
</gene>
<dbReference type="PANTHER" id="PTHR46128:SF94">
    <property type="entry name" value="PENTATRICOPEPTIDE REPEAT-CONTAINING PROTEIN"/>
    <property type="match status" value="1"/>
</dbReference>
<accession>A0A067FVL7</accession>
<feature type="repeat" description="PPR" evidence="3">
    <location>
        <begin position="365"/>
        <end position="399"/>
    </location>
</feature>
<proteinExistence type="inferred from homology"/>
<evidence type="ECO:0000256" key="1">
    <source>
        <dbReference type="ARBA" id="ARBA00007626"/>
    </source>
</evidence>
<keyword evidence="5" id="KW-1185">Reference proteome</keyword>
<dbReference type="Gene3D" id="1.25.40.10">
    <property type="entry name" value="Tetratricopeptide repeat domain"/>
    <property type="match status" value="5"/>
</dbReference>
<feature type="repeat" description="PPR" evidence="3">
    <location>
        <begin position="475"/>
        <end position="509"/>
    </location>
</feature>
<dbReference type="Pfam" id="PF01535">
    <property type="entry name" value="PPR"/>
    <property type="match status" value="1"/>
</dbReference>
<dbReference type="InterPro" id="IPR050872">
    <property type="entry name" value="PPR_P_subfamily"/>
</dbReference>
<feature type="repeat" description="PPR" evidence="3">
    <location>
        <begin position="435"/>
        <end position="474"/>
    </location>
</feature>
<feature type="repeat" description="PPR" evidence="3">
    <location>
        <begin position="260"/>
        <end position="294"/>
    </location>
</feature>
<feature type="repeat" description="PPR" evidence="3">
    <location>
        <begin position="152"/>
        <end position="186"/>
    </location>
</feature>
<comment type="similarity">
    <text evidence="1">Belongs to the PPR family. P subfamily.</text>
</comment>
<dbReference type="InterPro" id="IPR002885">
    <property type="entry name" value="PPR_rpt"/>
</dbReference>
<organism evidence="4 5">
    <name type="scientific">Citrus sinensis</name>
    <name type="common">Sweet orange</name>
    <name type="synonym">Citrus aurantium var. sinensis</name>
    <dbReference type="NCBI Taxonomy" id="2711"/>
    <lineage>
        <taxon>Eukaryota</taxon>
        <taxon>Viridiplantae</taxon>
        <taxon>Streptophyta</taxon>
        <taxon>Embryophyta</taxon>
        <taxon>Tracheophyta</taxon>
        <taxon>Spermatophyta</taxon>
        <taxon>Magnoliopsida</taxon>
        <taxon>eudicotyledons</taxon>
        <taxon>Gunneridae</taxon>
        <taxon>Pentapetalae</taxon>
        <taxon>rosids</taxon>
        <taxon>malvids</taxon>
        <taxon>Sapindales</taxon>
        <taxon>Rutaceae</taxon>
        <taxon>Aurantioideae</taxon>
        <taxon>Citrus</taxon>
    </lineage>
</organism>
<feature type="repeat" description="PPR" evidence="3">
    <location>
        <begin position="400"/>
        <end position="434"/>
    </location>
</feature>
<evidence type="ECO:0000313" key="5">
    <source>
        <dbReference type="Proteomes" id="UP000027120"/>
    </source>
</evidence>
<protein>
    <recommendedName>
        <fullName evidence="6">Pentacotripeptide-repeat region of PRORP domain-containing protein</fullName>
    </recommendedName>
</protein>
<dbReference type="InterPro" id="IPR011990">
    <property type="entry name" value="TPR-like_helical_dom_sf"/>
</dbReference>
<dbReference type="PROSITE" id="PS51375">
    <property type="entry name" value="PPR"/>
    <property type="match status" value="9"/>
</dbReference>
<dbReference type="PANTHER" id="PTHR46128">
    <property type="entry name" value="MITOCHONDRIAL GROUP I INTRON SPLICING FACTOR CCM1"/>
    <property type="match status" value="1"/>
</dbReference>